<dbReference type="PANTHER" id="PTHR33744">
    <property type="entry name" value="CARBOHYDRATE DIACID REGULATOR"/>
    <property type="match status" value="1"/>
</dbReference>
<dbReference type="InterPro" id="IPR042070">
    <property type="entry name" value="PucR_C-HTH_sf"/>
</dbReference>
<evidence type="ECO:0000313" key="4">
    <source>
        <dbReference type="EMBL" id="MBL0706863.1"/>
    </source>
</evidence>
<feature type="domain" description="PucR C-terminal helix-turn-helix" evidence="2">
    <location>
        <begin position="463"/>
        <end position="519"/>
    </location>
</feature>
<evidence type="ECO:0000256" key="1">
    <source>
        <dbReference type="ARBA" id="ARBA00006754"/>
    </source>
</evidence>
<dbReference type="PANTHER" id="PTHR33744:SF17">
    <property type="entry name" value="CONSERVED PROTEIN"/>
    <property type="match status" value="1"/>
</dbReference>
<keyword evidence="5" id="KW-1185">Reference proteome</keyword>
<dbReference type="EMBL" id="JAERRC010000036">
    <property type="protein sequence ID" value="MBL0706863.1"/>
    <property type="molecule type" value="Genomic_DNA"/>
</dbReference>
<dbReference type="Pfam" id="PF13556">
    <property type="entry name" value="HTH_30"/>
    <property type="match status" value="1"/>
</dbReference>
<protein>
    <submittedName>
        <fullName evidence="4">Helix-turn-helix domain-containing protein</fullName>
    </submittedName>
</protein>
<evidence type="ECO:0000259" key="3">
    <source>
        <dbReference type="Pfam" id="PF17853"/>
    </source>
</evidence>
<accession>A0ABS1K5Y9</accession>
<evidence type="ECO:0000313" key="5">
    <source>
        <dbReference type="Proteomes" id="UP000639051"/>
    </source>
</evidence>
<name>A0ABS1K5Y9_9MICC</name>
<sequence length="534" mass="58034">MGSVSVDDILEDLPTALGRLITRPSPTNSPVAQALILDSEDIDRDVSGALACLMGVRGREALPMVRRLAQSRPVAVALKGAPGETLEIEELLRAAGVGLFLVDPSAGWDAFLSLVNGRIQTTDYHSDVLALLQEDLFAIAQTTARLTSSHVVIEDAANKVLAYSTVTNDIDELRRASILTRRGPRKYETMLKDLGAYRELHRSHGVVRVAARPEDGLKERAAVAIFAGERVLGYIWLQETGFGFGAHVDEVLVGAARRAASELVRHRNQQSVHLREDRIARLLSTPDEATASAQFSRIDPERPACLLLIGLSAEDLRSAEAELKHGELANLASILAAACKDSAIVGQHRGQTAIIVPDLRSANAAATLRTLAEAIARDARQHLGLTVHIAIGQIAPSLTALRSTSAETEALLRTMRLSGRRQQVATLDDFEAEVLLDEAVRALESSPFRHRALTRLCLEEEELARTLQGYLASGTDVAECGKRLNLHRNTVYYRVAKASRMTDLDFSQPAHAAIALLHLELWASHRLSQPVGQV</sequence>
<comment type="similarity">
    <text evidence="1">Belongs to the CdaR family.</text>
</comment>
<dbReference type="Gene3D" id="1.10.10.2840">
    <property type="entry name" value="PucR C-terminal helix-turn-helix domain"/>
    <property type="match status" value="1"/>
</dbReference>
<dbReference type="Pfam" id="PF17853">
    <property type="entry name" value="GGDEF_2"/>
    <property type="match status" value="1"/>
</dbReference>
<organism evidence="4 5">
    <name type="scientific">Sinomonas cellulolyticus</name>
    <dbReference type="NCBI Taxonomy" id="2801916"/>
    <lineage>
        <taxon>Bacteria</taxon>
        <taxon>Bacillati</taxon>
        <taxon>Actinomycetota</taxon>
        <taxon>Actinomycetes</taxon>
        <taxon>Micrococcales</taxon>
        <taxon>Micrococcaceae</taxon>
        <taxon>Sinomonas</taxon>
    </lineage>
</organism>
<dbReference type="RefSeq" id="WP_189694147.1">
    <property type="nucleotide sequence ID" value="NZ_BNCM01000008.1"/>
</dbReference>
<dbReference type="Proteomes" id="UP000639051">
    <property type="component" value="Unassembled WGS sequence"/>
</dbReference>
<gene>
    <name evidence="4" type="ORF">JJE72_15305</name>
</gene>
<feature type="domain" description="CdaR GGDEF-like" evidence="3">
    <location>
        <begin position="286"/>
        <end position="412"/>
    </location>
</feature>
<evidence type="ECO:0000259" key="2">
    <source>
        <dbReference type="Pfam" id="PF13556"/>
    </source>
</evidence>
<dbReference type="InterPro" id="IPR051448">
    <property type="entry name" value="CdaR-like_regulators"/>
</dbReference>
<proteinExistence type="inferred from homology"/>
<comment type="caution">
    <text evidence="4">The sequence shown here is derived from an EMBL/GenBank/DDBJ whole genome shotgun (WGS) entry which is preliminary data.</text>
</comment>
<dbReference type="InterPro" id="IPR041522">
    <property type="entry name" value="CdaR_GGDEF"/>
</dbReference>
<dbReference type="InterPro" id="IPR025736">
    <property type="entry name" value="PucR_C-HTH_dom"/>
</dbReference>
<reference evidence="4 5" key="1">
    <citation type="submission" date="2021-01" db="EMBL/GenBank/DDBJ databases">
        <title>Genome public.</title>
        <authorList>
            <person name="Liu C."/>
            <person name="Sun Q."/>
        </authorList>
    </citation>
    <scope>NUCLEOTIDE SEQUENCE [LARGE SCALE GENOMIC DNA]</scope>
    <source>
        <strain evidence="4 5">JC656</strain>
    </source>
</reference>